<evidence type="ECO:0000259" key="2">
    <source>
        <dbReference type="Pfam" id="PF19089"/>
    </source>
</evidence>
<dbReference type="RefSeq" id="WP_183975972.1">
    <property type="nucleotide sequence ID" value="NZ_JACIBY010000007.1"/>
</dbReference>
<organism evidence="3 4">
    <name type="scientific">Runella defluvii</name>
    <dbReference type="NCBI Taxonomy" id="370973"/>
    <lineage>
        <taxon>Bacteria</taxon>
        <taxon>Pseudomonadati</taxon>
        <taxon>Bacteroidota</taxon>
        <taxon>Cytophagia</taxon>
        <taxon>Cytophagales</taxon>
        <taxon>Spirosomataceae</taxon>
        <taxon>Runella</taxon>
    </lineage>
</organism>
<reference evidence="3 4" key="1">
    <citation type="submission" date="2020-08" db="EMBL/GenBank/DDBJ databases">
        <title>Genomic Encyclopedia of Type Strains, Phase IV (KMG-IV): sequencing the most valuable type-strain genomes for metagenomic binning, comparative biology and taxonomic classification.</title>
        <authorList>
            <person name="Goeker M."/>
        </authorList>
    </citation>
    <scope>NUCLEOTIDE SEQUENCE [LARGE SCALE GENOMIC DNA]</scope>
    <source>
        <strain evidence="3 4">DSM 17976</strain>
    </source>
</reference>
<keyword evidence="1" id="KW-0732">Signal</keyword>
<evidence type="ECO:0000313" key="4">
    <source>
        <dbReference type="Proteomes" id="UP000541352"/>
    </source>
</evidence>
<keyword evidence="4" id="KW-1185">Reference proteome</keyword>
<evidence type="ECO:0000313" key="3">
    <source>
        <dbReference type="EMBL" id="MBB3839577.1"/>
    </source>
</evidence>
<evidence type="ECO:0000256" key="1">
    <source>
        <dbReference type="SAM" id="SignalP"/>
    </source>
</evidence>
<feature type="signal peptide" evidence="1">
    <location>
        <begin position="1"/>
        <end position="18"/>
    </location>
</feature>
<dbReference type="AlphaFoldDB" id="A0A7W5ZPZ8"/>
<feature type="domain" description="DUF5777" evidence="2">
    <location>
        <begin position="40"/>
        <end position="289"/>
    </location>
</feature>
<gene>
    <name evidence="3" type="ORF">FHS57_003586</name>
</gene>
<dbReference type="Proteomes" id="UP000541352">
    <property type="component" value="Unassembled WGS sequence"/>
</dbReference>
<name>A0A7W5ZPZ8_9BACT</name>
<dbReference type="EMBL" id="JACIBY010000007">
    <property type="protein sequence ID" value="MBB3839577.1"/>
    <property type="molecule type" value="Genomic_DNA"/>
</dbReference>
<feature type="chain" id="PRO_5030954228" description="DUF5777 domain-containing protein" evidence="1">
    <location>
        <begin position="19"/>
        <end position="300"/>
    </location>
</feature>
<dbReference type="InterPro" id="IPR045916">
    <property type="entry name" value="DUF5777"/>
</dbReference>
<proteinExistence type="predicted"/>
<sequence>MKKIILIVFILSYGSAMAQDDLLKMLDNESTGPLYATATFKSTRVINGQSVETIAKKHLDFRISHRFGALNSGFSNLWGLDESRIRIGLEYGVTDRLMIGAGRSSYQKTYDYFAKYKLLRQSNRWFEPVSIAVFAGAYTNTMPTAPDMKFYNNLERQMYVGQLLIARKFNDRVSLQLSPTFLHRNKTESQIDENDVFGTGIGGRFKLSKRTSFNAEYFYTVKKIGTAYVRDPQYKDCLSLGFDIETGGHVFQLHLSNSRGMIENQFIGATTGSWGKGDIFYGFNISRVFSFDRDAKKTHK</sequence>
<accession>A0A7W5ZPZ8</accession>
<dbReference type="SUPFAM" id="SSF56935">
    <property type="entry name" value="Porins"/>
    <property type="match status" value="1"/>
</dbReference>
<dbReference type="Pfam" id="PF19089">
    <property type="entry name" value="DUF5777"/>
    <property type="match status" value="1"/>
</dbReference>
<protein>
    <recommendedName>
        <fullName evidence="2">DUF5777 domain-containing protein</fullName>
    </recommendedName>
</protein>
<comment type="caution">
    <text evidence="3">The sequence shown here is derived from an EMBL/GenBank/DDBJ whole genome shotgun (WGS) entry which is preliminary data.</text>
</comment>